<evidence type="ECO:0008006" key="4">
    <source>
        <dbReference type="Google" id="ProtNLM"/>
    </source>
</evidence>
<feature type="signal peptide" evidence="1">
    <location>
        <begin position="1"/>
        <end position="19"/>
    </location>
</feature>
<keyword evidence="1" id="KW-0732">Signal</keyword>
<dbReference type="EMBL" id="WKKH01000066">
    <property type="protein sequence ID" value="MRX78693.1"/>
    <property type="molecule type" value="Genomic_DNA"/>
</dbReference>
<dbReference type="RefSeq" id="WP_154283094.1">
    <property type="nucleotide sequence ID" value="NZ_JBHUJQ010000001.1"/>
</dbReference>
<evidence type="ECO:0000313" key="3">
    <source>
        <dbReference type="Proteomes" id="UP000487757"/>
    </source>
</evidence>
<organism evidence="2 3">
    <name type="scientific">Pedobacter petrophilus</name>
    <dbReference type="NCBI Taxonomy" id="1908241"/>
    <lineage>
        <taxon>Bacteria</taxon>
        <taxon>Pseudomonadati</taxon>
        <taxon>Bacteroidota</taxon>
        <taxon>Sphingobacteriia</taxon>
        <taxon>Sphingobacteriales</taxon>
        <taxon>Sphingobacteriaceae</taxon>
        <taxon>Pedobacter</taxon>
    </lineage>
</organism>
<evidence type="ECO:0000313" key="2">
    <source>
        <dbReference type="EMBL" id="MRX78693.1"/>
    </source>
</evidence>
<keyword evidence="3" id="KW-1185">Reference proteome</keyword>
<accession>A0A7K0G4G3</accession>
<feature type="chain" id="PRO_5029816715" description="Outer membrane beta-barrel protein" evidence="1">
    <location>
        <begin position="20"/>
        <end position="167"/>
    </location>
</feature>
<comment type="caution">
    <text evidence="2">The sequence shown here is derived from an EMBL/GenBank/DDBJ whole genome shotgun (WGS) entry which is preliminary data.</text>
</comment>
<name>A0A7K0G4G3_9SPHI</name>
<protein>
    <recommendedName>
        <fullName evidence="4">Outer membrane beta-barrel protein</fullName>
    </recommendedName>
</protein>
<dbReference type="OrthoDB" id="657299at2"/>
<gene>
    <name evidence="2" type="ORF">GJU39_21675</name>
</gene>
<reference evidence="2 3" key="1">
    <citation type="submission" date="2019-11" db="EMBL/GenBank/DDBJ databases">
        <title>Pedobacter petrophilus genome.</title>
        <authorList>
            <person name="Feldbauer M.J."/>
            <person name="Newman J.D."/>
        </authorList>
    </citation>
    <scope>NUCLEOTIDE SEQUENCE [LARGE SCALE GENOMIC DNA]</scope>
    <source>
        <strain evidence="2 3">LMG 29686</strain>
    </source>
</reference>
<dbReference type="AlphaFoldDB" id="A0A7K0G4G3"/>
<dbReference type="Proteomes" id="UP000487757">
    <property type="component" value="Unassembled WGS sequence"/>
</dbReference>
<evidence type="ECO:0000256" key="1">
    <source>
        <dbReference type="SAM" id="SignalP"/>
    </source>
</evidence>
<sequence>MKRILFTLLIFSTFSVVRAQSSKHSLTTNHAGLNNKSGLKLELSINPALSIGRFGSEFVLGGEISLSRNFTPDMEGALSAGYTKFFYGHNNELIPVKAGMRYFLIPKIYLGAQAGVAFSPTDGGAYFIYSPTVGWKINNQFDISLKYDHFSNEPSVLGFNLTYKIGL</sequence>
<proteinExistence type="predicted"/>